<keyword evidence="4" id="KW-0879">Wnt signaling pathway</keyword>
<dbReference type="PROSITE" id="PS50038">
    <property type="entry name" value="FZ"/>
    <property type="match status" value="1"/>
</dbReference>
<evidence type="ECO:0000256" key="5">
    <source>
        <dbReference type="ARBA" id="ARBA00023040"/>
    </source>
</evidence>
<keyword evidence="3" id="KW-1003">Cell membrane</keyword>
<comment type="caution">
    <text evidence="9">Lacks conserved residue(s) required for the propagation of feature annotation.</text>
</comment>
<comment type="caution">
    <text evidence="11">The sequence shown here is derived from an EMBL/GenBank/DDBJ whole genome shotgun (WGS) entry which is preliminary data.</text>
</comment>
<reference evidence="11 12" key="1">
    <citation type="submission" date="2020-04" db="EMBL/GenBank/DDBJ databases">
        <title>Chromosome-level genome assembly of a cyprinid fish Onychostoma macrolepis by integration of Nanopore Sequencing, Bionano and Hi-C technology.</title>
        <authorList>
            <person name="Wang D."/>
        </authorList>
    </citation>
    <scope>NUCLEOTIDE SEQUENCE [LARGE SCALE GENOMIC DNA]</scope>
    <source>
        <strain evidence="11">SWU-2019</strain>
        <tissue evidence="11">Muscle</tissue>
    </source>
</reference>
<evidence type="ECO:0000256" key="9">
    <source>
        <dbReference type="PROSITE-ProRule" id="PRU00090"/>
    </source>
</evidence>
<dbReference type="GO" id="GO:0005886">
    <property type="term" value="C:plasma membrane"/>
    <property type="evidence" value="ECO:0007669"/>
    <property type="project" value="UniProtKB-SubCell"/>
</dbReference>
<dbReference type="InterPro" id="IPR020067">
    <property type="entry name" value="Frizzled_dom"/>
</dbReference>
<keyword evidence="8" id="KW-0807">Transducer</keyword>
<dbReference type="GO" id="GO:0035567">
    <property type="term" value="P:non-canonical Wnt signaling pathway"/>
    <property type="evidence" value="ECO:0007669"/>
    <property type="project" value="TreeGrafter"/>
</dbReference>
<dbReference type="SMART" id="SM00063">
    <property type="entry name" value="FRI"/>
    <property type="match status" value="1"/>
</dbReference>
<name>A0A7J6BYE0_9TELE</name>
<dbReference type="GO" id="GO:0017147">
    <property type="term" value="F:Wnt-protein binding"/>
    <property type="evidence" value="ECO:0007669"/>
    <property type="project" value="TreeGrafter"/>
</dbReference>
<evidence type="ECO:0000313" key="11">
    <source>
        <dbReference type="EMBL" id="KAF4100009.1"/>
    </source>
</evidence>
<keyword evidence="2" id="KW-0217">Developmental protein</keyword>
<evidence type="ECO:0000256" key="7">
    <source>
        <dbReference type="ARBA" id="ARBA00023180"/>
    </source>
</evidence>
<dbReference type="AlphaFoldDB" id="A0A7J6BYE0"/>
<dbReference type="Pfam" id="PF01392">
    <property type="entry name" value="Fz"/>
    <property type="match status" value="1"/>
</dbReference>
<evidence type="ECO:0000256" key="2">
    <source>
        <dbReference type="ARBA" id="ARBA00022473"/>
    </source>
</evidence>
<gene>
    <name evidence="11" type="ORF">G5714_020135</name>
</gene>
<organism evidence="11 12">
    <name type="scientific">Onychostoma macrolepis</name>
    <dbReference type="NCBI Taxonomy" id="369639"/>
    <lineage>
        <taxon>Eukaryota</taxon>
        <taxon>Metazoa</taxon>
        <taxon>Chordata</taxon>
        <taxon>Craniata</taxon>
        <taxon>Vertebrata</taxon>
        <taxon>Euteleostomi</taxon>
        <taxon>Actinopterygii</taxon>
        <taxon>Neopterygii</taxon>
        <taxon>Teleostei</taxon>
        <taxon>Ostariophysi</taxon>
        <taxon>Cypriniformes</taxon>
        <taxon>Cyprinidae</taxon>
        <taxon>Acrossocheilinae</taxon>
        <taxon>Onychostoma</taxon>
    </lineage>
</organism>
<comment type="subcellular location">
    <subcellularLocation>
        <location evidence="1">Cell membrane</location>
        <topology evidence="1">Multi-pass membrane protein</topology>
    </subcellularLocation>
</comment>
<dbReference type="PANTHER" id="PTHR11309:SF75">
    <property type="entry name" value="FRIZZLED-6"/>
    <property type="match status" value="1"/>
</dbReference>
<dbReference type="Gene3D" id="1.10.2000.10">
    <property type="entry name" value="Frizzled cysteine-rich domain"/>
    <property type="match status" value="1"/>
</dbReference>
<keyword evidence="3" id="KW-0472">Membrane</keyword>
<keyword evidence="5" id="KW-0297">G-protein coupled receptor</keyword>
<sequence length="109" mass="12697">MSHTLFTCEPVHVQWCHGMPYNTTFFPNMLEHYDQDIAAVKMKPFMPLASLRCSPEVHLFLCQAFVPECTDHTRVLRPCKELCERVLSDCSRDMLTFGISWPSELQCDR</sequence>
<evidence type="ECO:0000256" key="3">
    <source>
        <dbReference type="ARBA" id="ARBA00022475"/>
    </source>
</evidence>
<evidence type="ECO:0000256" key="1">
    <source>
        <dbReference type="ARBA" id="ARBA00004651"/>
    </source>
</evidence>
<feature type="disulfide bond" evidence="9">
    <location>
        <begin position="16"/>
        <end position="62"/>
    </location>
</feature>
<keyword evidence="5" id="KW-0675">Receptor</keyword>
<feature type="domain" description="FZ" evidence="10">
    <location>
        <begin position="3"/>
        <end position="109"/>
    </location>
</feature>
<evidence type="ECO:0000256" key="4">
    <source>
        <dbReference type="ARBA" id="ARBA00022687"/>
    </source>
</evidence>
<dbReference type="EMBL" id="JAAMOB010000020">
    <property type="protein sequence ID" value="KAF4100009.1"/>
    <property type="molecule type" value="Genomic_DNA"/>
</dbReference>
<accession>A0A7J6BYE0</accession>
<evidence type="ECO:0000256" key="6">
    <source>
        <dbReference type="ARBA" id="ARBA00023157"/>
    </source>
</evidence>
<dbReference type="PANTHER" id="PTHR11309">
    <property type="entry name" value="FRIZZLED"/>
    <property type="match status" value="1"/>
</dbReference>
<dbReference type="GO" id="GO:0004930">
    <property type="term" value="F:G protein-coupled receptor activity"/>
    <property type="evidence" value="ECO:0007669"/>
    <property type="project" value="UniProtKB-KW"/>
</dbReference>
<keyword evidence="12" id="KW-1185">Reference proteome</keyword>
<dbReference type="SUPFAM" id="SSF63501">
    <property type="entry name" value="Frizzled cysteine-rich domain"/>
    <property type="match status" value="1"/>
</dbReference>
<dbReference type="GO" id="GO:0060070">
    <property type="term" value="P:canonical Wnt signaling pathway"/>
    <property type="evidence" value="ECO:0007669"/>
    <property type="project" value="TreeGrafter"/>
</dbReference>
<feature type="disulfide bond" evidence="9">
    <location>
        <begin position="83"/>
        <end position="107"/>
    </location>
</feature>
<keyword evidence="7" id="KW-0325">Glycoprotein</keyword>
<proteinExistence type="predicted"/>
<feature type="disulfide bond" evidence="9">
    <location>
        <begin position="8"/>
        <end position="69"/>
    </location>
</feature>
<evidence type="ECO:0000313" key="12">
    <source>
        <dbReference type="Proteomes" id="UP000579812"/>
    </source>
</evidence>
<dbReference type="GO" id="GO:0042813">
    <property type="term" value="F:Wnt receptor activity"/>
    <property type="evidence" value="ECO:0007669"/>
    <property type="project" value="TreeGrafter"/>
</dbReference>
<evidence type="ECO:0000256" key="8">
    <source>
        <dbReference type="ARBA" id="ARBA00023224"/>
    </source>
</evidence>
<dbReference type="Proteomes" id="UP000579812">
    <property type="component" value="Unassembled WGS sequence"/>
</dbReference>
<dbReference type="InterPro" id="IPR015526">
    <property type="entry name" value="Frizzled/SFRP"/>
</dbReference>
<dbReference type="InterPro" id="IPR036790">
    <property type="entry name" value="Frizzled_dom_sf"/>
</dbReference>
<protein>
    <recommendedName>
        <fullName evidence="10">FZ domain-containing protein</fullName>
    </recommendedName>
</protein>
<evidence type="ECO:0000259" key="10">
    <source>
        <dbReference type="PROSITE" id="PS50038"/>
    </source>
</evidence>
<keyword evidence="6 9" id="KW-1015">Disulfide bond</keyword>